<gene>
    <name evidence="1" type="ORF">JTE90_005721</name>
</gene>
<comment type="caution">
    <text evidence="1">The sequence shown here is derived from an EMBL/GenBank/DDBJ whole genome shotgun (WGS) entry which is preliminary data.</text>
</comment>
<dbReference type="EMBL" id="JAFNEN010000346">
    <property type="protein sequence ID" value="KAG8185125.1"/>
    <property type="molecule type" value="Genomic_DNA"/>
</dbReference>
<dbReference type="SUPFAM" id="SSF49599">
    <property type="entry name" value="TRAF domain-like"/>
    <property type="match status" value="1"/>
</dbReference>
<dbReference type="Proteomes" id="UP000827092">
    <property type="component" value="Unassembled WGS sequence"/>
</dbReference>
<sequence length="350" mass="40350">MSSCKETECFTAEWNIANFSLFSSAGAHPVKSPVFKTETTQGIATWWRMLVYYSESNIKFKLLLYNGGSVNDRYELSLSTTFREVLLPLTEFCASKSKSFVYSIKTDDIFGSNKDSFLPQDTLTICCRIWQIFMKPGNCSFLSVLHRVNLVWEVEEFNFSDYINRSLHQQDTLRLITIIYKDAMKGTHKVRIETCANIEGFPFFVNCKLSVKDGRGHCISSDYIDPSLGWLWDIEVFDNDSERYNLRLELQSLIAVEMKYQSPSFSLTGQNSYWISTGASEEAARSSSSQKEDFLLLYMEGFENRYPSWIWDLENFEDDWNGNICLELKSLVAVDTEHQLMSAKHPLPIP</sequence>
<keyword evidence="2" id="KW-1185">Reference proteome</keyword>
<accession>A0AAV6ULS9</accession>
<evidence type="ECO:0000313" key="2">
    <source>
        <dbReference type="Proteomes" id="UP000827092"/>
    </source>
</evidence>
<protein>
    <recommendedName>
        <fullName evidence="3">MATH domain-containing protein</fullName>
    </recommendedName>
</protein>
<name>A0AAV6ULS9_9ARAC</name>
<reference evidence="1 2" key="1">
    <citation type="journal article" date="2022" name="Nat. Ecol. Evol.">
        <title>A masculinizing supergene underlies an exaggerated male reproductive morph in a spider.</title>
        <authorList>
            <person name="Hendrickx F."/>
            <person name="De Corte Z."/>
            <person name="Sonet G."/>
            <person name="Van Belleghem S.M."/>
            <person name="Kostlbacher S."/>
            <person name="Vangestel C."/>
        </authorList>
    </citation>
    <scope>NUCLEOTIDE SEQUENCE [LARGE SCALE GENOMIC DNA]</scope>
    <source>
        <strain evidence="1">W744_W776</strain>
    </source>
</reference>
<organism evidence="1 2">
    <name type="scientific">Oedothorax gibbosus</name>
    <dbReference type="NCBI Taxonomy" id="931172"/>
    <lineage>
        <taxon>Eukaryota</taxon>
        <taxon>Metazoa</taxon>
        <taxon>Ecdysozoa</taxon>
        <taxon>Arthropoda</taxon>
        <taxon>Chelicerata</taxon>
        <taxon>Arachnida</taxon>
        <taxon>Araneae</taxon>
        <taxon>Araneomorphae</taxon>
        <taxon>Entelegynae</taxon>
        <taxon>Araneoidea</taxon>
        <taxon>Linyphiidae</taxon>
        <taxon>Erigoninae</taxon>
        <taxon>Oedothorax</taxon>
    </lineage>
</organism>
<evidence type="ECO:0000313" key="1">
    <source>
        <dbReference type="EMBL" id="KAG8185125.1"/>
    </source>
</evidence>
<proteinExistence type="predicted"/>
<dbReference type="AlphaFoldDB" id="A0AAV6ULS9"/>
<evidence type="ECO:0008006" key="3">
    <source>
        <dbReference type="Google" id="ProtNLM"/>
    </source>
</evidence>